<comment type="caution">
    <text evidence="2">The sequence shown here is derived from an EMBL/GenBank/DDBJ whole genome shotgun (WGS) entry which is preliminary data.</text>
</comment>
<sequence>MAKRLQVNPVDLHLVGNHFVDAADDHASATARHIDDLNDAVSRWRGESQAAMQQVVARWEARHAEHQQRVAAIGQHVVRTGQAFADADGWGDLASESGPASSPPVGAPSPDVGLRL</sequence>
<reference evidence="3" key="3">
    <citation type="submission" date="2018-01" db="EMBL/GenBank/DDBJ databases">
        <authorList>
            <person name="Gaut B.S."/>
            <person name="Morton B.R."/>
            <person name="Clegg M.T."/>
            <person name="Duvall M.R."/>
        </authorList>
    </citation>
    <scope>NUCLEOTIDE SEQUENCE</scope>
    <source>
        <strain evidence="3">ATCC BAA-2683</strain>
    </source>
</reference>
<proteinExistence type="predicted"/>
<dbReference type="Gene3D" id="1.10.287.1060">
    <property type="entry name" value="ESAT-6-like"/>
    <property type="match status" value="1"/>
</dbReference>
<evidence type="ECO:0000256" key="1">
    <source>
        <dbReference type="SAM" id="MobiDB-lite"/>
    </source>
</evidence>
<evidence type="ECO:0000313" key="2">
    <source>
        <dbReference type="EMBL" id="OHU96888.1"/>
    </source>
</evidence>
<dbReference type="Proteomes" id="UP000179734">
    <property type="component" value="Unassembled WGS sequence"/>
</dbReference>
<reference evidence="2 4" key="1">
    <citation type="submission" date="2016-10" db="EMBL/GenBank/DDBJ databases">
        <title>Genome sequence of Mycobacterium talmonii.</title>
        <authorList>
            <person name="Greninger A.L."/>
            <person name="Elliott B."/>
            <person name="Vasireddy S."/>
            <person name="Vasireddy R."/>
        </authorList>
    </citation>
    <scope>NUCLEOTIDE SEQUENCE [LARGE SCALE GENOMIC DNA]</scope>
    <source>
        <strain evidence="2">MO-5499</strain>
        <strain evidence="4">NE-TNMC-100812</strain>
    </source>
</reference>
<dbReference type="EMBL" id="MLQM01000176">
    <property type="protein sequence ID" value="OHU96888.1"/>
    <property type="molecule type" value="Genomic_DNA"/>
</dbReference>
<accession>A0A1S1NB46</accession>
<evidence type="ECO:0008006" key="6">
    <source>
        <dbReference type="Google" id="ProtNLM"/>
    </source>
</evidence>
<dbReference type="EMBL" id="PPEA01000606">
    <property type="protein sequence ID" value="PQM45648.1"/>
    <property type="molecule type" value="Genomic_DNA"/>
</dbReference>
<feature type="region of interest" description="Disordered" evidence="1">
    <location>
        <begin position="88"/>
        <end position="116"/>
    </location>
</feature>
<evidence type="ECO:0000313" key="4">
    <source>
        <dbReference type="Proteomes" id="UP000179734"/>
    </source>
</evidence>
<reference evidence="3 5" key="2">
    <citation type="journal article" date="2017" name="Int. J. Syst. Evol. Microbiol.">
        <title>Mycobacterium talmoniae sp. nov., a slowly growing mycobacterium isolated from human respiratory samples.</title>
        <authorList>
            <person name="Davidson R.M."/>
            <person name="DeGroote M.A."/>
            <person name="Marola J.L."/>
            <person name="Buss S."/>
            <person name="Jones V."/>
            <person name="McNeil M.R."/>
            <person name="Freifeld A.G."/>
            <person name="Elaine Epperson L."/>
            <person name="Hasan N.A."/>
            <person name="Jackson M."/>
            <person name="Iwen P.C."/>
            <person name="Salfinger M."/>
            <person name="Strong M."/>
        </authorList>
    </citation>
    <scope>NUCLEOTIDE SEQUENCE [LARGE SCALE GENOMIC DNA]</scope>
    <source>
        <strain evidence="3 5">ATCC BAA-2683</strain>
    </source>
</reference>
<dbReference type="InterPro" id="IPR010310">
    <property type="entry name" value="T7SS_ESAT-6-like"/>
</dbReference>
<dbReference type="Proteomes" id="UP000238296">
    <property type="component" value="Unassembled WGS sequence"/>
</dbReference>
<gene>
    <name evidence="2" type="ORF">BKN37_22610</name>
    <name evidence="3" type="ORF">C1Y40_04179</name>
</gene>
<protein>
    <recommendedName>
        <fullName evidence="6">WXG100 family type VII secretion target</fullName>
    </recommendedName>
</protein>
<evidence type="ECO:0000313" key="3">
    <source>
        <dbReference type="EMBL" id="PQM45648.1"/>
    </source>
</evidence>
<keyword evidence="4" id="KW-1185">Reference proteome</keyword>
<dbReference type="InterPro" id="IPR036689">
    <property type="entry name" value="ESAT-6-like_sf"/>
</dbReference>
<dbReference type="Pfam" id="PF06013">
    <property type="entry name" value="WXG100"/>
    <property type="match status" value="1"/>
</dbReference>
<dbReference type="SUPFAM" id="SSF140453">
    <property type="entry name" value="EsxAB dimer-like"/>
    <property type="match status" value="1"/>
</dbReference>
<name>A0A1S1NB46_9MYCO</name>
<dbReference type="AlphaFoldDB" id="A0A1S1NB46"/>
<dbReference type="RefSeq" id="WP_071029183.1">
    <property type="nucleotide sequence ID" value="NZ_MLQM01000176.1"/>
</dbReference>
<evidence type="ECO:0000313" key="5">
    <source>
        <dbReference type="Proteomes" id="UP000238296"/>
    </source>
</evidence>
<organism evidence="2 4">
    <name type="scientific">Mycobacterium talmoniae</name>
    <dbReference type="NCBI Taxonomy" id="1858794"/>
    <lineage>
        <taxon>Bacteria</taxon>
        <taxon>Bacillati</taxon>
        <taxon>Actinomycetota</taxon>
        <taxon>Actinomycetes</taxon>
        <taxon>Mycobacteriales</taxon>
        <taxon>Mycobacteriaceae</taxon>
        <taxon>Mycobacterium</taxon>
    </lineage>
</organism>